<reference evidence="4" key="1">
    <citation type="journal article" date="2015" name="Nature">
        <title>Complex archaea that bridge the gap between prokaryotes and eukaryotes.</title>
        <authorList>
            <person name="Spang A."/>
            <person name="Saw J.H."/>
            <person name="Jorgensen S.L."/>
            <person name="Zaremba-Niedzwiedzka K."/>
            <person name="Martijn J."/>
            <person name="Lind A.E."/>
            <person name="van Eijk R."/>
            <person name="Schleper C."/>
            <person name="Guy L."/>
            <person name="Ettema T.J."/>
        </authorList>
    </citation>
    <scope>NUCLEOTIDE SEQUENCE</scope>
</reference>
<gene>
    <name evidence="4" type="ORF">LCGC14_1339740</name>
</gene>
<dbReference type="Gene3D" id="3.20.20.480">
    <property type="entry name" value="Trimethylamine methyltransferase-like"/>
    <property type="match status" value="1"/>
</dbReference>
<evidence type="ECO:0008006" key="5">
    <source>
        <dbReference type="Google" id="ProtNLM"/>
    </source>
</evidence>
<evidence type="ECO:0000313" key="4">
    <source>
        <dbReference type="EMBL" id="KKM80451.1"/>
    </source>
</evidence>
<evidence type="ECO:0000256" key="2">
    <source>
        <dbReference type="ARBA" id="ARBA00022603"/>
    </source>
</evidence>
<accession>A0A0F9L0E4</accession>
<dbReference type="Pfam" id="PF06253">
    <property type="entry name" value="MTTB"/>
    <property type="match status" value="1"/>
</dbReference>
<organism evidence="4">
    <name type="scientific">marine sediment metagenome</name>
    <dbReference type="NCBI Taxonomy" id="412755"/>
    <lineage>
        <taxon>unclassified sequences</taxon>
        <taxon>metagenomes</taxon>
        <taxon>ecological metagenomes</taxon>
    </lineage>
</organism>
<dbReference type="AlphaFoldDB" id="A0A0F9L0E4"/>
<dbReference type="InterPro" id="IPR038601">
    <property type="entry name" value="MttB-like_sf"/>
</dbReference>
<dbReference type="GO" id="GO:0032259">
    <property type="term" value="P:methylation"/>
    <property type="evidence" value="ECO:0007669"/>
    <property type="project" value="UniProtKB-KW"/>
</dbReference>
<dbReference type="GO" id="GO:0015948">
    <property type="term" value="P:methanogenesis"/>
    <property type="evidence" value="ECO:0007669"/>
    <property type="project" value="InterPro"/>
</dbReference>
<dbReference type="EMBL" id="LAZR01008180">
    <property type="protein sequence ID" value="KKM80451.1"/>
    <property type="molecule type" value="Genomic_DNA"/>
</dbReference>
<protein>
    <recommendedName>
        <fullName evidence="5">Trimethylamine methyltransferase</fullName>
    </recommendedName>
</protein>
<name>A0A0F9L0E4_9ZZZZ</name>
<sequence>FYPALKNCLKPIRGNTPNMNDLRQVLELGALVAGSREAYSERPLITHHCCPVISPLTLDVESTEILMYLVENELPVYGTIVANAGMTAPMSLTGTLALGNAEFLSMSVLMQMIRPQTPIIYAVLSTVADLRSGEYAPGGIETGILQMAHAEMARFYGVPSGGYVGLTNSHIDDVQAGYETGMSATAAMLGGADMFNMGGLLGSLMAFDYAKAIIDNEIALMLKRINTGMEPVSESGFLDLIKEVGPGGNYMVQEDTVKRMRSTALLPALAIREMRASWEKHGQRDVYSKAMQQVKKILTQDNPAVFGKEIDQKIHNRFKDLVPGNTGLNND</sequence>
<comment type="caution">
    <text evidence="4">The sequence shown here is derived from an EMBL/GenBank/DDBJ whole genome shotgun (WGS) entry which is preliminary data.</text>
</comment>
<dbReference type="GO" id="GO:0008168">
    <property type="term" value="F:methyltransferase activity"/>
    <property type="evidence" value="ECO:0007669"/>
    <property type="project" value="UniProtKB-KW"/>
</dbReference>
<feature type="non-terminal residue" evidence="4">
    <location>
        <position position="1"/>
    </location>
</feature>
<dbReference type="InterPro" id="IPR010426">
    <property type="entry name" value="MTTB_MeTrfase"/>
</dbReference>
<keyword evidence="2" id="KW-0489">Methyltransferase</keyword>
<keyword evidence="3" id="KW-0808">Transferase</keyword>
<comment type="similarity">
    <text evidence="1">Belongs to the trimethylamine methyltransferase family.</text>
</comment>
<proteinExistence type="inferred from homology"/>
<evidence type="ECO:0000256" key="1">
    <source>
        <dbReference type="ARBA" id="ARBA00007137"/>
    </source>
</evidence>
<evidence type="ECO:0000256" key="3">
    <source>
        <dbReference type="ARBA" id="ARBA00022679"/>
    </source>
</evidence>